<organism evidence="1 2">
    <name type="scientific">Salix koriyanagi</name>
    <dbReference type="NCBI Taxonomy" id="2511006"/>
    <lineage>
        <taxon>Eukaryota</taxon>
        <taxon>Viridiplantae</taxon>
        <taxon>Streptophyta</taxon>
        <taxon>Embryophyta</taxon>
        <taxon>Tracheophyta</taxon>
        <taxon>Spermatophyta</taxon>
        <taxon>Magnoliopsida</taxon>
        <taxon>eudicotyledons</taxon>
        <taxon>Gunneridae</taxon>
        <taxon>Pentapetalae</taxon>
        <taxon>rosids</taxon>
        <taxon>fabids</taxon>
        <taxon>Malpighiales</taxon>
        <taxon>Salicaceae</taxon>
        <taxon>Saliceae</taxon>
        <taxon>Salix</taxon>
    </lineage>
</organism>
<comment type="caution">
    <text evidence="1">The sequence shown here is derived from an EMBL/GenBank/DDBJ whole genome shotgun (WGS) entry which is preliminary data.</text>
</comment>
<evidence type="ECO:0000313" key="2">
    <source>
        <dbReference type="Proteomes" id="UP001151752"/>
    </source>
</evidence>
<feature type="non-terminal residue" evidence="1">
    <location>
        <position position="52"/>
    </location>
</feature>
<protein>
    <submittedName>
        <fullName evidence="1">Uncharacterized protein</fullName>
    </submittedName>
</protein>
<reference evidence="1" key="1">
    <citation type="submission" date="2022-11" db="EMBL/GenBank/DDBJ databases">
        <authorList>
            <person name="Hyden B.L."/>
            <person name="Feng K."/>
            <person name="Yates T."/>
            <person name="Jawdy S."/>
            <person name="Smart L.B."/>
            <person name="Muchero W."/>
        </authorList>
    </citation>
    <scope>NUCLEOTIDE SEQUENCE</scope>
    <source>
        <tissue evidence="1">Shoot tip</tissue>
    </source>
</reference>
<dbReference type="EMBL" id="JAPFFM010000012">
    <property type="protein sequence ID" value="KAJ6727884.1"/>
    <property type="molecule type" value="Genomic_DNA"/>
</dbReference>
<reference evidence="1" key="2">
    <citation type="journal article" date="2023" name="Int. J. Mol. Sci.">
        <title>De Novo Assembly and Annotation of 11 Diverse Shrub Willow (Salix) Genomes Reveals Novel Gene Organization in Sex-Linked Regions.</title>
        <authorList>
            <person name="Hyden B."/>
            <person name="Feng K."/>
            <person name="Yates T.B."/>
            <person name="Jawdy S."/>
            <person name="Cereghino C."/>
            <person name="Smart L.B."/>
            <person name="Muchero W."/>
        </authorList>
    </citation>
    <scope>NUCLEOTIDE SEQUENCE</scope>
    <source>
        <tissue evidence="1">Shoot tip</tissue>
    </source>
</reference>
<dbReference type="Proteomes" id="UP001151752">
    <property type="component" value="Chromosome 11"/>
</dbReference>
<name>A0A9Q0UD69_9ROSI</name>
<gene>
    <name evidence="1" type="ORF">OIU74_006013</name>
</gene>
<accession>A0A9Q0UD69</accession>
<proteinExistence type="predicted"/>
<evidence type="ECO:0000313" key="1">
    <source>
        <dbReference type="EMBL" id="KAJ6727884.1"/>
    </source>
</evidence>
<keyword evidence="2" id="KW-1185">Reference proteome</keyword>
<dbReference type="AlphaFoldDB" id="A0A9Q0UD69"/>
<sequence length="52" mass="6126">MQTWLYANICSCKRMELVSRADFLGVFYFFLVPTVGKNKKRGFKYIKKIAQS</sequence>